<feature type="transmembrane region" description="Helical" evidence="6">
    <location>
        <begin position="274"/>
        <end position="293"/>
    </location>
</feature>
<evidence type="ECO:0000256" key="6">
    <source>
        <dbReference type="SAM" id="Phobius"/>
    </source>
</evidence>
<name>A0A0D3K387_EMIH1</name>
<dbReference type="GO" id="GO:0016020">
    <property type="term" value="C:membrane"/>
    <property type="evidence" value="ECO:0007669"/>
    <property type="project" value="UniProtKB-SubCell"/>
</dbReference>
<feature type="transmembrane region" description="Helical" evidence="6">
    <location>
        <begin position="247"/>
        <end position="268"/>
    </location>
</feature>
<evidence type="ECO:0000256" key="1">
    <source>
        <dbReference type="ARBA" id="ARBA00004141"/>
    </source>
</evidence>
<dbReference type="HOGENOM" id="CLU_048347_1_0_1"/>
<evidence type="ECO:0000313" key="8">
    <source>
        <dbReference type="EnsemblProtists" id="EOD30222"/>
    </source>
</evidence>
<keyword evidence="4 6" id="KW-0472">Membrane</keyword>
<reference evidence="8" key="2">
    <citation type="submission" date="2024-10" db="UniProtKB">
        <authorList>
            <consortium name="EnsemblProtists"/>
        </authorList>
    </citation>
    <scope>IDENTIFICATION</scope>
</reference>
<dbReference type="SUPFAM" id="SSF103481">
    <property type="entry name" value="Multidrug resistance efflux transporter EmrE"/>
    <property type="match status" value="1"/>
</dbReference>
<reference evidence="9" key="1">
    <citation type="journal article" date="2013" name="Nature">
        <title>Pan genome of the phytoplankton Emiliania underpins its global distribution.</title>
        <authorList>
            <person name="Read B.A."/>
            <person name="Kegel J."/>
            <person name="Klute M.J."/>
            <person name="Kuo A."/>
            <person name="Lefebvre S.C."/>
            <person name="Maumus F."/>
            <person name="Mayer C."/>
            <person name="Miller J."/>
            <person name="Monier A."/>
            <person name="Salamov A."/>
            <person name="Young J."/>
            <person name="Aguilar M."/>
            <person name="Claverie J.M."/>
            <person name="Frickenhaus S."/>
            <person name="Gonzalez K."/>
            <person name="Herman E.K."/>
            <person name="Lin Y.C."/>
            <person name="Napier J."/>
            <person name="Ogata H."/>
            <person name="Sarno A.F."/>
            <person name="Shmutz J."/>
            <person name="Schroeder D."/>
            <person name="de Vargas C."/>
            <person name="Verret F."/>
            <person name="von Dassow P."/>
            <person name="Valentin K."/>
            <person name="Van de Peer Y."/>
            <person name="Wheeler G."/>
            <person name="Dacks J.B."/>
            <person name="Delwiche C.F."/>
            <person name="Dyhrman S.T."/>
            <person name="Glockner G."/>
            <person name="John U."/>
            <person name="Richards T."/>
            <person name="Worden A.Z."/>
            <person name="Zhang X."/>
            <person name="Grigoriev I.V."/>
            <person name="Allen A.E."/>
            <person name="Bidle K."/>
            <person name="Borodovsky M."/>
            <person name="Bowler C."/>
            <person name="Brownlee C."/>
            <person name="Cock J.M."/>
            <person name="Elias M."/>
            <person name="Gladyshev V.N."/>
            <person name="Groth M."/>
            <person name="Guda C."/>
            <person name="Hadaegh A."/>
            <person name="Iglesias-Rodriguez M.D."/>
            <person name="Jenkins J."/>
            <person name="Jones B.M."/>
            <person name="Lawson T."/>
            <person name="Leese F."/>
            <person name="Lindquist E."/>
            <person name="Lobanov A."/>
            <person name="Lomsadze A."/>
            <person name="Malik S.B."/>
            <person name="Marsh M.E."/>
            <person name="Mackinder L."/>
            <person name="Mock T."/>
            <person name="Mueller-Roeber B."/>
            <person name="Pagarete A."/>
            <person name="Parker M."/>
            <person name="Probert I."/>
            <person name="Quesneville H."/>
            <person name="Raines C."/>
            <person name="Rensing S.A."/>
            <person name="Riano-Pachon D.M."/>
            <person name="Richier S."/>
            <person name="Rokitta S."/>
            <person name="Shiraiwa Y."/>
            <person name="Soanes D.M."/>
            <person name="van der Giezen M."/>
            <person name="Wahlund T.M."/>
            <person name="Williams B."/>
            <person name="Wilson W."/>
            <person name="Wolfe G."/>
            <person name="Wurch L.L."/>
        </authorList>
    </citation>
    <scope>NUCLEOTIDE SEQUENCE</scope>
</reference>
<feature type="domain" description="Sugar phosphate transporter" evidence="7">
    <location>
        <begin position="22"/>
        <end position="284"/>
    </location>
</feature>
<dbReference type="EnsemblProtists" id="EOD30222">
    <property type="protein sequence ID" value="EOD30222"/>
    <property type="gene ID" value="EMIHUDRAFT_365555"/>
</dbReference>
<dbReference type="RefSeq" id="XP_005782651.1">
    <property type="nucleotide sequence ID" value="XM_005782594.1"/>
</dbReference>
<feature type="region of interest" description="Disordered" evidence="5">
    <location>
        <begin position="300"/>
        <end position="332"/>
    </location>
</feature>
<dbReference type="InterPro" id="IPR050186">
    <property type="entry name" value="TPT_transporter"/>
</dbReference>
<dbReference type="InterPro" id="IPR037185">
    <property type="entry name" value="EmrE-like"/>
</dbReference>
<sequence>MSALVAQAGSLALNLVSGVGVVLANKLVFTTARFSFPTALTACHYATNFLLLLCLDVVRPSAESRRGGGAEPLDRQLMFLTAVWAFHNALSNLSLSRNSVGLYQVSKILVTPLIVALEYAVYRRLPHARLALPLLGACLGVALATVSDVSFEVRGALTAAASACASALLKVLQQDVLQRRDWSSLELMRRTWGPQTLLLVLSVPLLDARADRLPQYEPTAERVGILLLSCAAAFALNVYAIKLTSAIAIVLLSQGKTAVTLLGGYLFFDGQPNVRQLGGATIAVLSLGTYSYLSATLGGAAGAAPSSQRGEDPPTEAESAREQQQPLKGGDA</sequence>
<evidence type="ECO:0000256" key="5">
    <source>
        <dbReference type="SAM" id="MobiDB-lite"/>
    </source>
</evidence>
<evidence type="ECO:0000256" key="3">
    <source>
        <dbReference type="ARBA" id="ARBA00022989"/>
    </source>
</evidence>
<evidence type="ECO:0000256" key="4">
    <source>
        <dbReference type="ARBA" id="ARBA00023136"/>
    </source>
</evidence>
<dbReference type="Proteomes" id="UP000013827">
    <property type="component" value="Unassembled WGS sequence"/>
</dbReference>
<dbReference type="Pfam" id="PF03151">
    <property type="entry name" value="TPT"/>
    <property type="match status" value="1"/>
</dbReference>
<dbReference type="KEGG" id="ehx:EMIHUDRAFT_365555"/>
<dbReference type="GeneID" id="17275495"/>
<dbReference type="PANTHER" id="PTHR11132">
    <property type="entry name" value="SOLUTE CARRIER FAMILY 35"/>
    <property type="match status" value="1"/>
</dbReference>
<accession>A0A0D3K387</accession>
<evidence type="ECO:0000313" key="9">
    <source>
        <dbReference type="Proteomes" id="UP000013827"/>
    </source>
</evidence>
<dbReference type="AlphaFoldDB" id="A0A0D3K387"/>
<evidence type="ECO:0000259" key="7">
    <source>
        <dbReference type="Pfam" id="PF03151"/>
    </source>
</evidence>
<dbReference type="eggNOG" id="KOG1441">
    <property type="taxonomic scope" value="Eukaryota"/>
</dbReference>
<feature type="transmembrane region" description="Helical" evidence="6">
    <location>
        <begin position="222"/>
        <end position="240"/>
    </location>
</feature>
<protein>
    <recommendedName>
        <fullName evidence="7">Sugar phosphate transporter domain-containing protein</fullName>
    </recommendedName>
</protein>
<evidence type="ECO:0000256" key="2">
    <source>
        <dbReference type="ARBA" id="ARBA00022692"/>
    </source>
</evidence>
<dbReference type="InterPro" id="IPR004853">
    <property type="entry name" value="Sugar_P_trans_dom"/>
</dbReference>
<dbReference type="OMA" id="IHYSTAW"/>
<keyword evidence="3 6" id="KW-1133">Transmembrane helix</keyword>
<dbReference type="PaxDb" id="2903-EOD30222"/>
<dbReference type="STRING" id="2903.R1D5A8"/>
<keyword evidence="2 6" id="KW-0812">Transmembrane</keyword>
<organism evidence="8 9">
    <name type="scientific">Emiliania huxleyi (strain CCMP1516)</name>
    <dbReference type="NCBI Taxonomy" id="280463"/>
    <lineage>
        <taxon>Eukaryota</taxon>
        <taxon>Haptista</taxon>
        <taxon>Haptophyta</taxon>
        <taxon>Prymnesiophyceae</taxon>
        <taxon>Isochrysidales</taxon>
        <taxon>Noelaerhabdaceae</taxon>
        <taxon>Emiliania</taxon>
    </lineage>
</organism>
<keyword evidence="9" id="KW-1185">Reference proteome</keyword>
<proteinExistence type="predicted"/>
<comment type="subcellular location">
    <subcellularLocation>
        <location evidence="1">Membrane</location>
        <topology evidence="1">Multi-pass membrane protein</topology>
    </subcellularLocation>
</comment>